<evidence type="ECO:0000313" key="4">
    <source>
        <dbReference type="EMBL" id="GGP76848.1"/>
    </source>
</evidence>
<evidence type="ECO:0000259" key="3">
    <source>
        <dbReference type="Pfam" id="PF03779"/>
    </source>
</evidence>
<dbReference type="AlphaFoldDB" id="A0A918EH64"/>
<reference evidence="4" key="1">
    <citation type="journal article" date="2014" name="Int. J. Syst. Evol. Microbiol.">
        <title>Complete genome sequence of Corynebacterium casei LMG S-19264T (=DSM 44701T), isolated from a smear-ripened cheese.</title>
        <authorList>
            <consortium name="US DOE Joint Genome Institute (JGI-PGF)"/>
            <person name="Walter F."/>
            <person name="Albersmeier A."/>
            <person name="Kalinowski J."/>
            <person name="Ruckert C."/>
        </authorList>
    </citation>
    <scope>NUCLEOTIDE SEQUENCE</scope>
    <source>
        <strain evidence="4">JCM 3313</strain>
    </source>
</reference>
<dbReference type="InterPro" id="IPR005530">
    <property type="entry name" value="SPW"/>
</dbReference>
<proteinExistence type="predicted"/>
<evidence type="ECO:0000313" key="5">
    <source>
        <dbReference type="Proteomes" id="UP000639606"/>
    </source>
</evidence>
<sequence length="180" mass="18781">MTSPRPTSPSRPDEAPLAPDPLSPEAGTPQVYPLGAPMYYGPMYHVPQEPALASAAGAIAFLAGVWLAIAPFALHYAHPGEGFEGYWHDIVLGGAVAVLALARSLAPDRVRWLGVVSVVLGLWLVLAPLVLGYQEWSGSATAAVNSIAVGALVVVTAVLSAVAGRGRHRHAIPRQDRGGR</sequence>
<feature type="transmembrane region" description="Helical" evidence="2">
    <location>
        <begin position="51"/>
        <end position="74"/>
    </location>
</feature>
<dbReference type="RefSeq" id="WP_189226520.1">
    <property type="nucleotide sequence ID" value="NZ_BMRG01000016.1"/>
</dbReference>
<name>A0A918EH64_9PSEU</name>
<organism evidence="4 5">
    <name type="scientific">Saccharothrix coeruleofusca</name>
    <dbReference type="NCBI Taxonomy" id="33919"/>
    <lineage>
        <taxon>Bacteria</taxon>
        <taxon>Bacillati</taxon>
        <taxon>Actinomycetota</taxon>
        <taxon>Actinomycetes</taxon>
        <taxon>Pseudonocardiales</taxon>
        <taxon>Pseudonocardiaceae</taxon>
        <taxon>Saccharothrix</taxon>
    </lineage>
</organism>
<dbReference type="EMBL" id="BMRG01000016">
    <property type="protein sequence ID" value="GGP76848.1"/>
    <property type="molecule type" value="Genomic_DNA"/>
</dbReference>
<feature type="region of interest" description="Disordered" evidence="1">
    <location>
        <begin position="1"/>
        <end position="25"/>
    </location>
</feature>
<accession>A0A918EH64</accession>
<keyword evidence="2" id="KW-1133">Transmembrane helix</keyword>
<dbReference type="Proteomes" id="UP000639606">
    <property type="component" value="Unassembled WGS sequence"/>
</dbReference>
<feature type="transmembrane region" description="Helical" evidence="2">
    <location>
        <begin position="143"/>
        <end position="164"/>
    </location>
</feature>
<gene>
    <name evidence="4" type="ORF">GCM10010185_58300</name>
</gene>
<evidence type="ECO:0000256" key="2">
    <source>
        <dbReference type="SAM" id="Phobius"/>
    </source>
</evidence>
<feature type="transmembrane region" description="Helical" evidence="2">
    <location>
        <begin position="112"/>
        <end position="131"/>
    </location>
</feature>
<feature type="domain" description="SPW repeat-containing integral membrane" evidence="3">
    <location>
        <begin position="57"/>
        <end position="157"/>
    </location>
</feature>
<keyword evidence="2" id="KW-0812">Transmembrane</keyword>
<keyword evidence="5" id="KW-1185">Reference proteome</keyword>
<reference evidence="4" key="2">
    <citation type="submission" date="2020-09" db="EMBL/GenBank/DDBJ databases">
        <authorList>
            <person name="Sun Q."/>
            <person name="Ohkuma M."/>
        </authorList>
    </citation>
    <scope>NUCLEOTIDE SEQUENCE</scope>
    <source>
        <strain evidence="4">JCM 3313</strain>
    </source>
</reference>
<keyword evidence="2" id="KW-0472">Membrane</keyword>
<feature type="compositionally biased region" description="Low complexity" evidence="1">
    <location>
        <begin position="1"/>
        <end position="10"/>
    </location>
</feature>
<feature type="transmembrane region" description="Helical" evidence="2">
    <location>
        <begin position="86"/>
        <end position="105"/>
    </location>
</feature>
<evidence type="ECO:0000256" key="1">
    <source>
        <dbReference type="SAM" id="MobiDB-lite"/>
    </source>
</evidence>
<comment type="caution">
    <text evidence="4">The sequence shown here is derived from an EMBL/GenBank/DDBJ whole genome shotgun (WGS) entry which is preliminary data.</text>
</comment>
<protein>
    <recommendedName>
        <fullName evidence="3">SPW repeat-containing integral membrane domain-containing protein</fullName>
    </recommendedName>
</protein>
<dbReference type="Pfam" id="PF03779">
    <property type="entry name" value="SPW"/>
    <property type="match status" value="1"/>
</dbReference>